<evidence type="ECO:0000313" key="3">
    <source>
        <dbReference type="EMBL" id="MFC6260952.1"/>
    </source>
</evidence>
<sequence>MMCTHKFMLDDEPEVFKEQREKFTTLVGDNPWLLPALVSLEIIPATVMLHGFWKNRQLKKQLQIEREHTKQLMMERHLPGRRNGKPKLLAGPHHHLIHH</sequence>
<dbReference type="RefSeq" id="WP_125686150.1">
    <property type="nucleotide sequence ID" value="NZ_JBHSSI010000048.1"/>
</dbReference>
<reference evidence="4" key="1">
    <citation type="journal article" date="2019" name="Int. J. Syst. Evol. Microbiol.">
        <title>The Global Catalogue of Microorganisms (GCM) 10K type strain sequencing project: providing services to taxonomists for standard genome sequencing and annotation.</title>
        <authorList>
            <consortium name="The Broad Institute Genomics Platform"/>
            <consortium name="The Broad Institute Genome Sequencing Center for Infectious Disease"/>
            <person name="Wu L."/>
            <person name="Ma J."/>
        </authorList>
    </citation>
    <scope>NUCLEOTIDE SEQUENCE [LARGE SCALE GENOMIC DNA]</scope>
    <source>
        <strain evidence="4">CCM 8908</strain>
    </source>
</reference>
<protein>
    <submittedName>
        <fullName evidence="3">Transposase</fullName>
    </submittedName>
</protein>
<feature type="transmembrane region" description="Helical" evidence="2">
    <location>
        <begin position="32"/>
        <end position="53"/>
    </location>
</feature>
<feature type="region of interest" description="Disordered" evidence="1">
    <location>
        <begin position="79"/>
        <end position="99"/>
    </location>
</feature>
<dbReference type="EMBL" id="JBHSSI010000048">
    <property type="protein sequence ID" value="MFC6260952.1"/>
    <property type="molecule type" value="Genomic_DNA"/>
</dbReference>
<keyword evidence="2" id="KW-0472">Membrane</keyword>
<proteinExistence type="predicted"/>
<keyword evidence="4" id="KW-1185">Reference proteome</keyword>
<dbReference type="Proteomes" id="UP001596283">
    <property type="component" value="Unassembled WGS sequence"/>
</dbReference>
<accession>A0ABW1THB9</accession>
<gene>
    <name evidence="3" type="ORF">ACFP1C_08380</name>
</gene>
<keyword evidence="2" id="KW-1133">Transmembrane helix</keyword>
<comment type="caution">
    <text evidence="3">The sequence shown here is derived from an EMBL/GenBank/DDBJ whole genome shotgun (WGS) entry which is preliminary data.</text>
</comment>
<evidence type="ECO:0000256" key="1">
    <source>
        <dbReference type="SAM" id="MobiDB-lite"/>
    </source>
</evidence>
<organism evidence="3 4">
    <name type="scientific">Levilactobacillus fujinensis</name>
    <dbReference type="NCBI Taxonomy" id="2486024"/>
    <lineage>
        <taxon>Bacteria</taxon>
        <taxon>Bacillati</taxon>
        <taxon>Bacillota</taxon>
        <taxon>Bacilli</taxon>
        <taxon>Lactobacillales</taxon>
        <taxon>Lactobacillaceae</taxon>
        <taxon>Levilactobacillus</taxon>
    </lineage>
</organism>
<evidence type="ECO:0000256" key="2">
    <source>
        <dbReference type="SAM" id="Phobius"/>
    </source>
</evidence>
<evidence type="ECO:0000313" key="4">
    <source>
        <dbReference type="Proteomes" id="UP001596283"/>
    </source>
</evidence>
<name>A0ABW1THB9_9LACO</name>
<keyword evidence="2" id="KW-0812">Transmembrane</keyword>